<dbReference type="Proteomes" id="UP000033017">
    <property type="component" value="Segment"/>
</dbReference>
<reference evidence="1 2" key="1">
    <citation type="journal article" date="2015" name="Sci. Rep.">
        <title>Bacteriophages of wastewater foaming-associated filamentous Gordonia reduce host levels in raw activated sludge.</title>
        <authorList>
            <person name="Liu M."/>
            <person name="Gill J.J."/>
            <person name="Young R."/>
            <person name="Summer E.J."/>
        </authorList>
    </citation>
    <scope>NUCLEOTIDE SEQUENCE [LARGE SCALE GENOMIC DNA]</scope>
</reference>
<protein>
    <submittedName>
        <fullName evidence="1">Uncharacterized protein</fullName>
    </submittedName>
</protein>
<evidence type="ECO:0000313" key="1">
    <source>
        <dbReference type="EMBL" id="AKC03007.1"/>
    </source>
</evidence>
<dbReference type="RefSeq" id="YP_009222532.1">
    <property type="nucleotide sequence ID" value="NC_029060.1"/>
</dbReference>
<dbReference type="EMBL" id="KP790010">
    <property type="protein sequence ID" value="AKC03007.1"/>
    <property type="molecule type" value="Genomic_DNA"/>
</dbReference>
<dbReference type="KEGG" id="vg:26794085"/>
<sequence>MRKKRTEHDHRNFESCVCGEPGCFSYDPMGIGPEKMRAVRLANAVVGPRKVGRKQ</sequence>
<accession>A0A0E3XB19</accession>
<dbReference type="GeneID" id="26794085"/>
<evidence type="ECO:0000313" key="2">
    <source>
        <dbReference type="Proteomes" id="UP000033017"/>
    </source>
</evidence>
<organism evidence="1 2">
    <name type="scientific">Gordonia phage GordDuk1</name>
    <dbReference type="NCBI Taxonomy" id="1622191"/>
    <lineage>
        <taxon>Viruses</taxon>
        <taxon>Duplodnaviria</taxon>
        <taxon>Heunggongvirae</taxon>
        <taxon>Uroviricota</taxon>
        <taxon>Caudoviricetes</taxon>
        <taxon>Gordtnkvirus</taxon>
        <taxon>Gordtnkvirus gordtnk2</taxon>
    </lineage>
</organism>
<name>A0A0E3XB19_9CAUD</name>
<proteinExistence type="predicted"/>
<gene>
    <name evidence="1" type="ORF">GordDuk1_79</name>
</gene>